<organism evidence="1 2">
    <name type="scientific">Pleurodeles waltl</name>
    <name type="common">Iberian ribbed newt</name>
    <dbReference type="NCBI Taxonomy" id="8319"/>
    <lineage>
        <taxon>Eukaryota</taxon>
        <taxon>Metazoa</taxon>
        <taxon>Chordata</taxon>
        <taxon>Craniata</taxon>
        <taxon>Vertebrata</taxon>
        <taxon>Euteleostomi</taxon>
        <taxon>Amphibia</taxon>
        <taxon>Batrachia</taxon>
        <taxon>Caudata</taxon>
        <taxon>Salamandroidea</taxon>
        <taxon>Salamandridae</taxon>
        <taxon>Pleurodelinae</taxon>
        <taxon>Pleurodeles</taxon>
    </lineage>
</organism>
<reference evidence="1" key="1">
    <citation type="journal article" date="2022" name="bioRxiv">
        <title>Sequencing and chromosome-scale assembly of the giantPleurodeles waltlgenome.</title>
        <authorList>
            <person name="Brown T."/>
            <person name="Elewa A."/>
            <person name="Iarovenko S."/>
            <person name="Subramanian E."/>
            <person name="Araus A.J."/>
            <person name="Petzold A."/>
            <person name="Susuki M."/>
            <person name="Suzuki K.-i.T."/>
            <person name="Hayashi T."/>
            <person name="Toyoda A."/>
            <person name="Oliveira C."/>
            <person name="Osipova E."/>
            <person name="Leigh N.D."/>
            <person name="Simon A."/>
            <person name="Yun M.H."/>
        </authorList>
    </citation>
    <scope>NUCLEOTIDE SEQUENCE</scope>
    <source>
        <strain evidence="1">20211129_DDA</strain>
        <tissue evidence="1">Liver</tissue>
    </source>
</reference>
<dbReference type="EMBL" id="JANPWB010000012">
    <property type="protein sequence ID" value="KAJ1116986.1"/>
    <property type="molecule type" value="Genomic_DNA"/>
</dbReference>
<accession>A0AAV7NM03</accession>
<dbReference type="AlphaFoldDB" id="A0AAV7NM03"/>
<proteinExistence type="predicted"/>
<comment type="caution">
    <text evidence="1">The sequence shown here is derived from an EMBL/GenBank/DDBJ whole genome shotgun (WGS) entry which is preliminary data.</text>
</comment>
<sequence length="100" mass="11053">MFVYSYTLSVSASCRKAVSGNVVIRVTTYQEAQKVGWAQAKLAGGSQLEIFDQGLERTIDTLAPRAVIIPKVRRVQSAPWFSGELKDLQKFIVGRSVNGY</sequence>
<protein>
    <submittedName>
        <fullName evidence="1">Uncharacterized protein</fullName>
    </submittedName>
</protein>
<gene>
    <name evidence="1" type="ORF">NDU88_005187</name>
</gene>
<keyword evidence="2" id="KW-1185">Reference proteome</keyword>
<evidence type="ECO:0000313" key="2">
    <source>
        <dbReference type="Proteomes" id="UP001066276"/>
    </source>
</evidence>
<evidence type="ECO:0000313" key="1">
    <source>
        <dbReference type="EMBL" id="KAJ1116986.1"/>
    </source>
</evidence>
<dbReference type="Proteomes" id="UP001066276">
    <property type="component" value="Chromosome 8"/>
</dbReference>
<name>A0AAV7NM03_PLEWA</name>